<dbReference type="InterPro" id="IPR036388">
    <property type="entry name" value="WH-like_DNA-bd_sf"/>
</dbReference>
<keyword evidence="7" id="KW-1185">Reference proteome</keyword>
<comment type="similarity">
    <text evidence="1">Belongs to the LysR transcriptional regulatory family.</text>
</comment>
<evidence type="ECO:0000256" key="2">
    <source>
        <dbReference type="ARBA" id="ARBA00023015"/>
    </source>
</evidence>
<dbReference type="PROSITE" id="PS50931">
    <property type="entry name" value="HTH_LYSR"/>
    <property type="match status" value="1"/>
</dbReference>
<evidence type="ECO:0000256" key="4">
    <source>
        <dbReference type="ARBA" id="ARBA00023163"/>
    </source>
</evidence>
<keyword evidence="3" id="KW-0238">DNA-binding</keyword>
<feature type="domain" description="HTH lysR-type" evidence="5">
    <location>
        <begin position="3"/>
        <end position="60"/>
    </location>
</feature>
<keyword evidence="2" id="KW-0805">Transcription regulation</keyword>
<dbReference type="RefSeq" id="WP_191765453.1">
    <property type="nucleotide sequence ID" value="NZ_JACSPM010000001.1"/>
</dbReference>
<dbReference type="PANTHER" id="PTHR30126">
    <property type="entry name" value="HTH-TYPE TRANSCRIPTIONAL REGULATOR"/>
    <property type="match status" value="1"/>
</dbReference>
<evidence type="ECO:0000313" key="7">
    <source>
        <dbReference type="Proteomes" id="UP000602532"/>
    </source>
</evidence>
<keyword evidence="4" id="KW-0804">Transcription</keyword>
<evidence type="ECO:0000313" key="6">
    <source>
        <dbReference type="EMBL" id="MBD8023298.1"/>
    </source>
</evidence>
<dbReference type="Gene3D" id="1.10.10.10">
    <property type="entry name" value="Winged helix-like DNA-binding domain superfamily/Winged helix DNA-binding domain"/>
    <property type="match status" value="1"/>
</dbReference>
<protein>
    <submittedName>
        <fullName evidence="6">LysR family transcriptional regulator</fullName>
    </submittedName>
</protein>
<proteinExistence type="inferred from homology"/>
<organism evidence="6 7">
    <name type="scientific">Microbacterium gallinarum</name>
    <dbReference type="NCBI Taxonomy" id="2762209"/>
    <lineage>
        <taxon>Bacteria</taxon>
        <taxon>Bacillati</taxon>
        <taxon>Actinomycetota</taxon>
        <taxon>Actinomycetes</taxon>
        <taxon>Micrococcales</taxon>
        <taxon>Microbacteriaceae</taxon>
        <taxon>Microbacterium</taxon>
    </lineage>
</organism>
<evidence type="ECO:0000259" key="5">
    <source>
        <dbReference type="PROSITE" id="PS50931"/>
    </source>
</evidence>
<evidence type="ECO:0000256" key="1">
    <source>
        <dbReference type="ARBA" id="ARBA00009437"/>
    </source>
</evidence>
<evidence type="ECO:0000256" key="3">
    <source>
        <dbReference type="ARBA" id="ARBA00023125"/>
    </source>
</evidence>
<gene>
    <name evidence="6" type="ORF">H9622_06790</name>
</gene>
<reference evidence="6 7" key="1">
    <citation type="submission" date="2020-08" db="EMBL/GenBank/DDBJ databases">
        <title>A Genomic Blueprint of the Chicken Gut Microbiome.</title>
        <authorList>
            <person name="Gilroy R."/>
            <person name="Ravi A."/>
            <person name="Getino M."/>
            <person name="Pursley I."/>
            <person name="Horton D.L."/>
            <person name="Alikhan N.-F."/>
            <person name="Baker D."/>
            <person name="Gharbi K."/>
            <person name="Hall N."/>
            <person name="Watson M."/>
            <person name="Adriaenssens E.M."/>
            <person name="Foster-Nyarko E."/>
            <person name="Jarju S."/>
            <person name="Secka A."/>
            <person name="Antonio M."/>
            <person name="Oren A."/>
            <person name="Chaudhuri R."/>
            <person name="La Ragione R.M."/>
            <person name="Hildebrand F."/>
            <person name="Pallen M.J."/>
        </authorList>
    </citation>
    <scope>NUCLEOTIDE SEQUENCE [LARGE SCALE GENOMIC DNA]</scope>
    <source>
        <strain evidence="6 7">Sa1CUA4</strain>
    </source>
</reference>
<comment type="caution">
    <text evidence="6">The sequence shown here is derived from an EMBL/GenBank/DDBJ whole genome shotgun (WGS) entry which is preliminary data.</text>
</comment>
<dbReference type="EMBL" id="JACSPM010000001">
    <property type="protein sequence ID" value="MBD8023298.1"/>
    <property type="molecule type" value="Genomic_DNA"/>
</dbReference>
<accession>A0ABR8X1Y5</accession>
<name>A0ABR8X1Y5_9MICO</name>
<dbReference type="InterPro" id="IPR000847">
    <property type="entry name" value="LysR_HTH_N"/>
</dbReference>
<dbReference type="Pfam" id="PF00126">
    <property type="entry name" value="HTH_1"/>
    <property type="match status" value="1"/>
</dbReference>
<dbReference type="InterPro" id="IPR036390">
    <property type="entry name" value="WH_DNA-bd_sf"/>
</dbReference>
<dbReference type="SUPFAM" id="SSF46785">
    <property type="entry name" value="Winged helix' DNA-binding domain"/>
    <property type="match status" value="1"/>
</dbReference>
<sequence length="117" mass="12525">MIDDLHTLRSFVAVVDCGSVVAAARHRGYSTAAVSRQLGRLQRRLGVRLFEPAGRGIRATDEGRRLADEARQLITQVRIFEDAASAIAREATATLPAPKALSASDGSLLVTARTPSQ</sequence>
<dbReference type="Proteomes" id="UP000602532">
    <property type="component" value="Unassembled WGS sequence"/>
</dbReference>
<dbReference type="PANTHER" id="PTHR30126:SF40">
    <property type="entry name" value="HTH-TYPE TRANSCRIPTIONAL REGULATOR GLTR"/>
    <property type="match status" value="1"/>
</dbReference>